<keyword evidence="4 8" id="KW-0032">Aminotransferase</keyword>
<proteinExistence type="inferred from homology"/>
<evidence type="ECO:0000313" key="10">
    <source>
        <dbReference type="RefSeq" id="XP_033580986.1"/>
    </source>
</evidence>
<dbReference type="Proteomes" id="UP000504636">
    <property type="component" value="Unplaced"/>
</dbReference>
<dbReference type="GO" id="GO:0004084">
    <property type="term" value="F:branched-chain-amino-acid transaminase activity"/>
    <property type="evidence" value="ECO:0007669"/>
    <property type="project" value="InterPro"/>
</dbReference>
<protein>
    <submittedName>
        <fullName evidence="8 10">D-aminoacid aminotransferase-like PLP-dependent enzyme</fullName>
    </submittedName>
</protein>
<evidence type="ECO:0000313" key="8">
    <source>
        <dbReference type="EMBL" id="KAF2814022.1"/>
    </source>
</evidence>
<dbReference type="GeneID" id="54464278"/>
<dbReference type="RefSeq" id="XP_033580986.1">
    <property type="nucleotide sequence ID" value="XM_033723385.1"/>
</dbReference>
<dbReference type="PANTHER" id="PTHR42825:SF2">
    <property type="entry name" value="BRANCHED-CHAIN-AMINO-ACID AMINOTRANSFERASE 3, CHLOROPLASTIC-RELATED"/>
    <property type="match status" value="1"/>
</dbReference>
<feature type="region of interest" description="Disordered" evidence="7">
    <location>
        <begin position="498"/>
        <end position="518"/>
    </location>
</feature>
<accession>A0A6A6YYM7</accession>
<dbReference type="FunFam" id="3.20.10.10:FF:000010">
    <property type="entry name" value="Branched-chain amino acid aminotransferase"/>
    <property type="match status" value="1"/>
</dbReference>
<comment type="cofactor">
    <cofactor evidence="1">
        <name>pyridoxal 5'-phosphate</name>
        <dbReference type="ChEBI" id="CHEBI:597326"/>
    </cofactor>
</comment>
<dbReference type="GO" id="GO:0009081">
    <property type="term" value="P:branched-chain amino acid metabolic process"/>
    <property type="evidence" value="ECO:0007669"/>
    <property type="project" value="InterPro"/>
</dbReference>
<name>A0A6A6YYM7_9PEZI</name>
<organism evidence="8">
    <name type="scientific">Mytilinidion resinicola</name>
    <dbReference type="NCBI Taxonomy" id="574789"/>
    <lineage>
        <taxon>Eukaryota</taxon>
        <taxon>Fungi</taxon>
        <taxon>Dikarya</taxon>
        <taxon>Ascomycota</taxon>
        <taxon>Pezizomycotina</taxon>
        <taxon>Dothideomycetes</taxon>
        <taxon>Pleosporomycetidae</taxon>
        <taxon>Mytilinidiales</taxon>
        <taxon>Mytilinidiaceae</taxon>
        <taxon>Mytilinidion</taxon>
    </lineage>
</organism>
<sequence>MPLAEGLFLEALLAPLQPIRGSVRATFSLPRYVSLLGIKPRPLNVATRVWSEAWLDVQSISNWADGNAPNEALVLGPVSSEIFESSKSLWPCWISFFSSSPAKHPPPRPKNLNKLNMAFPPSPLETIKWNALGLSITDAVNGHVESTYTLSTGAWSTPKFVSDPFLRVHGLSPALNYGQQAYEGLKAHRSPSNSILLFRPADHAARLSNSAAYVSIPPIPEAHFLQCVKMAVARNAEWVAPHTSEALLYIRPLVFGSSGHLALTAPTEFTFAVFVQPGTTYHGVQPLPAVVVEDFDRAAPRGTGGGKVGGNYAPVIRWTDRARTQGYGVTLHLDAQTRTCVEEFSTSGFIGVWKAGEHVTLVVPDSKNIVASITSDSCLALAESFGWTVERREIPWSECKFFDEVVAVGTAASLLPIRSLHRPSTGETFYYGDSTGDVTVKLGTAMRNLMRGKVEDGFGWTVEVKEGDLLAEESIIAEEPVVEAVSEQPAEVVDEKANGVENVNGSIGSKGTEVEEKA</sequence>
<evidence type="ECO:0000256" key="4">
    <source>
        <dbReference type="ARBA" id="ARBA00022576"/>
    </source>
</evidence>
<dbReference type="Gene3D" id="3.30.470.10">
    <property type="match status" value="1"/>
</dbReference>
<evidence type="ECO:0000256" key="1">
    <source>
        <dbReference type="ARBA" id="ARBA00001933"/>
    </source>
</evidence>
<comment type="similarity">
    <text evidence="3">Belongs to the class-IV pyridoxal-phosphate-dependent aminotransferase family.</text>
</comment>
<evidence type="ECO:0000256" key="2">
    <source>
        <dbReference type="ARBA" id="ARBA00005179"/>
    </source>
</evidence>
<dbReference type="AlphaFoldDB" id="A0A6A6YYM7"/>
<reference evidence="10" key="3">
    <citation type="submission" date="2025-04" db="UniProtKB">
        <authorList>
            <consortium name="RefSeq"/>
        </authorList>
    </citation>
    <scope>IDENTIFICATION</scope>
    <source>
        <strain evidence="10">CBS 304.34</strain>
    </source>
</reference>
<evidence type="ECO:0000313" key="9">
    <source>
        <dbReference type="Proteomes" id="UP000504636"/>
    </source>
</evidence>
<dbReference type="InterPro" id="IPR043132">
    <property type="entry name" value="BCAT-like_C"/>
</dbReference>
<keyword evidence="6" id="KW-0663">Pyridoxal phosphate</keyword>
<evidence type="ECO:0000256" key="6">
    <source>
        <dbReference type="ARBA" id="ARBA00022898"/>
    </source>
</evidence>
<comment type="pathway">
    <text evidence="2">Secondary metabolite biosynthesis.</text>
</comment>
<dbReference type="Pfam" id="PF01063">
    <property type="entry name" value="Aminotran_4"/>
    <property type="match status" value="1"/>
</dbReference>
<dbReference type="EMBL" id="MU003695">
    <property type="protein sequence ID" value="KAF2814022.1"/>
    <property type="molecule type" value="Genomic_DNA"/>
</dbReference>
<gene>
    <name evidence="8 10" type="ORF">BDZ99DRAFT_495592</name>
</gene>
<dbReference type="InterPro" id="IPR036038">
    <property type="entry name" value="Aminotransferase-like"/>
</dbReference>
<dbReference type="OrthoDB" id="409992at2759"/>
<reference evidence="10" key="2">
    <citation type="submission" date="2020-04" db="EMBL/GenBank/DDBJ databases">
        <authorList>
            <consortium name="NCBI Genome Project"/>
        </authorList>
    </citation>
    <scope>NUCLEOTIDE SEQUENCE</scope>
    <source>
        <strain evidence="10">CBS 304.34</strain>
    </source>
</reference>
<evidence type="ECO:0000256" key="3">
    <source>
        <dbReference type="ARBA" id="ARBA00009320"/>
    </source>
</evidence>
<evidence type="ECO:0000256" key="7">
    <source>
        <dbReference type="SAM" id="MobiDB-lite"/>
    </source>
</evidence>
<keyword evidence="5 8" id="KW-0808">Transferase</keyword>
<dbReference type="InterPro" id="IPR043131">
    <property type="entry name" value="BCAT-like_N"/>
</dbReference>
<evidence type="ECO:0000256" key="5">
    <source>
        <dbReference type="ARBA" id="ARBA00022679"/>
    </source>
</evidence>
<dbReference type="InterPro" id="IPR005786">
    <property type="entry name" value="B_amino_transII"/>
</dbReference>
<reference evidence="8 10" key="1">
    <citation type="journal article" date="2020" name="Stud. Mycol.">
        <title>101 Dothideomycetes genomes: a test case for predicting lifestyles and emergence of pathogens.</title>
        <authorList>
            <person name="Haridas S."/>
            <person name="Albert R."/>
            <person name="Binder M."/>
            <person name="Bloem J."/>
            <person name="Labutti K."/>
            <person name="Salamov A."/>
            <person name="Andreopoulos B."/>
            <person name="Baker S."/>
            <person name="Barry K."/>
            <person name="Bills G."/>
            <person name="Bluhm B."/>
            <person name="Cannon C."/>
            <person name="Castanera R."/>
            <person name="Culley D."/>
            <person name="Daum C."/>
            <person name="Ezra D."/>
            <person name="Gonzalez J."/>
            <person name="Henrissat B."/>
            <person name="Kuo A."/>
            <person name="Liang C."/>
            <person name="Lipzen A."/>
            <person name="Lutzoni F."/>
            <person name="Magnuson J."/>
            <person name="Mondo S."/>
            <person name="Nolan M."/>
            <person name="Ohm R."/>
            <person name="Pangilinan J."/>
            <person name="Park H.-J."/>
            <person name="Ramirez L."/>
            <person name="Alfaro M."/>
            <person name="Sun H."/>
            <person name="Tritt A."/>
            <person name="Yoshinaga Y."/>
            <person name="Zwiers L.-H."/>
            <person name="Turgeon B."/>
            <person name="Goodwin S."/>
            <person name="Spatafora J."/>
            <person name="Crous P."/>
            <person name="Grigoriev I."/>
        </authorList>
    </citation>
    <scope>NUCLEOTIDE SEQUENCE</scope>
    <source>
        <strain evidence="8 10">CBS 304.34</strain>
    </source>
</reference>
<dbReference type="InterPro" id="IPR001544">
    <property type="entry name" value="Aminotrans_IV"/>
</dbReference>
<dbReference type="SUPFAM" id="SSF56752">
    <property type="entry name" value="D-aminoacid aminotransferase-like PLP-dependent enzymes"/>
    <property type="match status" value="1"/>
</dbReference>
<dbReference type="PANTHER" id="PTHR42825">
    <property type="entry name" value="AMINO ACID AMINOTRANSFERASE"/>
    <property type="match status" value="1"/>
</dbReference>
<keyword evidence="9" id="KW-1185">Reference proteome</keyword>
<dbReference type="Gene3D" id="3.20.10.10">
    <property type="entry name" value="D-amino Acid Aminotransferase, subunit A, domain 2"/>
    <property type="match status" value="1"/>
</dbReference>